<organism evidence="2 3">
    <name type="scientific">Roseateles asaccharophilus</name>
    <dbReference type="NCBI Taxonomy" id="582607"/>
    <lineage>
        <taxon>Bacteria</taxon>
        <taxon>Pseudomonadati</taxon>
        <taxon>Pseudomonadota</taxon>
        <taxon>Betaproteobacteria</taxon>
        <taxon>Burkholderiales</taxon>
        <taxon>Sphaerotilaceae</taxon>
        <taxon>Roseateles</taxon>
    </lineage>
</organism>
<evidence type="ECO:0000256" key="1">
    <source>
        <dbReference type="SAM" id="SignalP"/>
    </source>
</evidence>
<dbReference type="PROSITE" id="PS51257">
    <property type="entry name" value="PROKAR_LIPOPROTEIN"/>
    <property type="match status" value="1"/>
</dbReference>
<protein>
    <recommendedName>
        <fullName evidence="4">Carboxypeptidase regulatory-like domain-containing protein</fullName>
    </recommendedName>
</protein>
<name>A0A4R6NBF5_9BURK</name>
<evidence type="ECO:0000313" key="3">
    <source>
        <dbReference type="Proteomes" id="UP000295357"/>
    </source>
</evidence>
<evidence type="ECO:0008006" key="4">
    <source>
        <dbReference type="Google" id="ProtNLM"/>
    </source>
</evidence>
<sequence length="813" mass="84439">MKQHQLGLALSAAFFLSACGGGGGDEASQPVVPPSTTVTSTPFDVSGIAAKGLLANAIVRAHPVKDDGQPDLSIVLKETVTDQDGRYTLSIPTQPGRLYVVRISAKDDGSTTQKDEITGQAQALPAGFALRAVIQAESSVTKTDLNITPFTEMATAAAIKASGGLTKANKDQAQSNLVQMLGFDPSKVKPTDISAASTDEEKKLAIMLTSVAQLAREGALGCADKTQSGDKIKCVVEKLAEASKPDSTKPGSVGGIDVAAKLVEAVNKVVTTPELNKGKVDDSLVNVALGNLKGDGTPAPVSSATDVAAAKKLFDELRTSASSLLRPDAGATLSALDKEAERFGAALDEVQDPLNMAVKTSSALLSGIQGMIDYSLGKGSVSGNGFLGDVPGGPSYLPAVSCAVYQDADRQVLATAPANGKFLFCAVRYGLTTFNDPAQGGKLVLAHVRQRFFITPGATSTEYSYTARSQVFVCKDASTVCGSSSAFSVTSAQTAPATDFSGSIKLALEQDKIKSFEISGDLPAMFKDQVTVPKSAADTLYNPSGKSSLTLKGSRNLILAATAKKGDLETVSLEGKVTVFKDGGSTVDSEISLLTGSQLVNRVVADGSVAREPAAFEINLVAGTPKAQMDGKLRIGGISGSMSKPTDVQLNGNLRNKNADGSLGLSFFSGAVSAKLSGYELFDEAKPKSATNNYKGTLTLEGALTAEQRPQLKLNLSLSSSAWTGANDAKLDGQYKVLNKDKVETLVIALTASQNATTGKAGFKLSEATSGLNFLTDGEQSLIDLKKGEVKIGVIDVRNGRITFTNGEFWSLQ</sequence>
<keyword evidence="3" id="KW-1185">Reference proteome</keyword>
<dbReference type="OrthoDB" id="9146340at2"/>
<evidence type="ECO:0000313" key="2">
    <source>
        <dbReference type="EMBL" id="TDP12850.1"/>
    </source>
</evidence>
<reference evidence="2 3" key="1">
    <citation type="submission" date="2019-03" db="EMBL/GenBank/DDBJ databases">
        <title>Genomic Encyclopedia of Type Strains, Phase IV (KMG-IV): sequencing the most valuable type-strain genomes for metagenomic binning, comparative biology and taxonomic classification.</title>
        <authorList>
            <person name="Goeker M."/>
        </authorList>
    </citation>
    <scope>NUCLEOTIDE SEQUENCE [LARGE SCALE GENOMIC DNA]</scope>
    <source>
        <strain evidence="2 3">DSM 25082</strain>
    </source>
</reference>
<accession>A0A4R6NBF5</accession>
<dbReference type="Proteomes" id="UP000295357">
    <property type="component" value="Unassembled WGS sequence"/>
</dbReference>
<proteinExistence type="predicted"/>
<dbReference type="RefSeq" id="WP_133601786.1">
    <property type="nucleotide sequence ID" value="NZ_JAUFPJ010000015.1"/>
</dbReference>
<dbReference type="AlphaFoldDB" id="A0A4R6NBF5"/>
<feature type="signal peptide" evidence="1">
    <location>
        <begin position="1"/>
        <end position="20"/>
    </location>
</feature>
<gene>
    <name evidence="2" type="ORF">DFR39_101324</name>
</gene>
<dbReference type="EMBL" id="SNXE01000001">
    <property type="protein sequence ID" value="TDP12850.1"/>
    <property type="molecule type" value="Genomic_DNA"/>
</dbReference>
<feature type="chain" id="PRO_5020322358" description="Carboxypeptidase regulatory-like domain-containing protein" evidence="1">
    <location>
        <begin position="21"/>
        <end position="813"/>
    </location>
</feature>
<comment type="caution">
    <text evidence="2">The sequence shown here is derived from an EMBL/GenBank/DDBJ whole genome shotgun (WGS) entry which is preliminary data.</text>
</comment>
<keyword evidence="1" id="KW-0732">Signal</keyword>